<reference evidence="13" key="1">
    <citation type="submission" date="2025-08" db="UniProtKB">
        <authorList>
            <consortium name="RefSeq"/>
        </authorList>
    </citation>
    <scope>IDENTIFICATION</scope>
    <source>
        <tissue evidence="13">Whole body pupa</tissue>
    </source>
</reference>
<keyword evidence="6" id="KW-0805">Transcription regulation</keyword>
<feature type="compositionally biased region" description="Polar residues" evidence="10">
    <location>
        <begin position="112"/>
        <end position="136"/>
    </location>
</feature>
<evidence type="ECO:0000256" key="9">
    <source>
        <dbReference type="PROSITE-ProRule" id="PRU00042"/>
    </source>
</evidence>
<dbReference type="Pfam" id="PF00096">
    <property type="entry name" value="zf-C2H2"/>
    <property type="match status" value="1"/>
</dbReference>
<sequence length="1381" mass="154317">MSTLSNNMPPLLSELSAVGDTSASERNRSNFVNDSGTVDNINSSNNMITSNQNTIAIDCQSGASQVTKTTKSAHNQQQEQQQQTHSQLLYVTSPMYATTDASTAKVRFSQSYSGNELYQPPSSTQSNLMQSVESNEQQQQQQHYNYTSYLTNSYEQLYQHEQQQQSHISKQLPEAEQKQQVNAYENSPPSQVYANNIYSKENTGHFHSYQEASSLDVRKPISSNNNNFNTNNLDSSQPVTVTSVSPLINSSSNSSGNYALMSISDNVNTVGSGGNPNSPASGLGFQCKGSEHHDLSVSTHIPSPYASSGYASSPYIKEDQKQQSSPNIDVNTPTKMLSAGESGEILDLDSQELLGSSKPTPETCGEHLQVVQNESWHQQASENFPSLMQSQASIRTTQASYYHSPQQPSYGGVETKSEYSLINNVDSGNVANSPQMVSSLLPASPAELPPNTIEQTFQDQSMPMAMPRDFESPSSNLAFPSSNLEGKASNWKSNETRRQKNYYCPCCDKSFTSSGHLKRHYNTILHRNAVKSSSQPDPATLPVTANYQASRETSVKVGRRNVATATQRKQSVSTPIQPPKPRNGNEGDNQITKQEPAIVSVYGTTSSPTSMQQQQSDNCMSRTYQQFAPQIRSATTYSINQTSDSLPNSHFRQQEEHQTAINGHPNALAGLSVLTISTPPSRGLLNTTTNTLIKSEPTQMEAAMEDHKVKSQDSHLQKALQHETPSLRVNAELKNQQIKQEEQATVVLDLNAIPHHQHQVLAPLEYQAQTHLPLIREDNQNRTALQDMITEQYYHNTMPNSSNMQIHTQLIISHQQYPEAQEQHMADHIYTPTPITSPQQRNIMETQSYSIMPLVTNMQPNNMLQLQPATTIPTTSNTRNMLSSQHNMHLLPMEAQHLETLTNHTNTPLLPPMLPLGIKPSSNNSIIPSFQHLQQAASGQLPLLDHTVTYPHAIIGTNSQLPANNEILSFDSVAYSNYLASQQQGQLLQVLSSRGATTLYTQSSNNSYVAHGSPQEGDLPPGDEYYAAEQNNMSADLPPLPSSPPTTSTTQVMEESKTDVKFDDVKHEKIINDSTKPAKKSPQPSKTAIKTSGRSNKRKRNGKSASNQQNMTFSYLVLPDGRIKCLSCEKDFAKICYLTQHNKSFHHGVYPFRCIKCGKRYQSEEPYRAHLPRHELGDKPHKCQLCPKQFHHKTDLRRHIEAIHGKKQYKCDNCGKRFCRQDHLRKHINTHNKLRTTSNRSSKVARNKNKDEIKTKMNNNAEAEQQPLLILPAQSENTFHKQPLERNNVLGVDRSNDDHFTINSDYGNGKDEYISVEQYVKLQQQEDQTAMAVTSSDDLKENLQHQQHIQLPQDLNEYPTNIVKSEYQIIEQKFSNTNEKQ</sequence>
<gene>
    <name evidence="13" type="primary">LOC119637073</name>
</gene>
<dbReference type="Gene3D" id="3.30.160.60">
    <property type="entry name" value="Classic Zinc Finger"/>
    <property type="match status" value="4"/>
</dbReference>
<evidence type="ECO:0000256" key="2">
    <source>
        <dbReference type="ARBA" id="ARBA00022723"/>
    </source>
</evidence>
<evidence type="ECO:0000256" key="7">
    <source>
        <dbReference type="ARBA" id="ARBA00023163"/>
    </source>
</evidence>
<dbReference type="PANTHER" id="PTHR47772">
    <property type="entry name" value="ZINC FINGER PROTEIN 200"/>
    <property type="match status" value="1"/>
</dbReference>
<evidence type="ECO:0000313" key="12">
    <source>
        <dbReference type="Proteomes" id="UP000092443"/>
    </source>
</evidence>
<dbReference type="KEGG" id="gfs:119637073"/>
<keyword evidence="12" id="KW-1185">Reference proteome</keyword>
<feature type="compositionally biased region" description="Basic and acidic residues" evidence="10">
    <location>
        <begin position="1054"/>
        <end position="1071"/>
    </location>
</feature>
<feature type="compositionally biased region" description="Polar residues" evidence="10">
    <location>
        <begin position="563"/>
        <end position="575"/>
    </location>
</feature>
<keyword evidence="5" id="KW-0862">Zinc</keyword>
<comment type="subcellular location">
    <subcellularLocation>
        <location evidence="1">Nucleus</location>
    </subcellularLocation>
</comment>
<keyword evidence="3" id="KW-0677">Repeat</keyword>
<evidence type="ECO:0000259" key="11">
    <source>
        <dbReference type="PROSITE" id="PS50157"/>
    </source>
</evidence>
<keyword evidence="7" id="KW-0804">Transcription</keyword>
<feature type="domain" description="C2H2-type" evidence="11">
    <location>
        <begin position="1181"/>
        <end position="1209"/>
    </location>
</feature>
<dbReference type="InterPro" id="IPR013087">
    <property type="entry name" value="Znf_C2H2_type"/>
</dbReference>
<evidence type="ECO:0000256" key="5">
    <source>
        <dbReference type="ARBA" id="ARBA00022833"/>
    </source>
</evidence>
<keyword evidence="2" id="KW-0479">Metal-binding</keyword>
<dbReference type="PROSITE" id="PS00028">
    <property type="entry name" value="ZINC_FINGER_C2H2_1"/>
    <property type="match status" value="5"/>
</dbReference>
<dbReference type="Proteomes" id="UP000092443">
    <property type="component" value="Unplaced"/>
</dbReference>
<dbReference type="InterPro" id="IPR036236">
    <property type="entry name" value="Znf_C2H2_sf"/>
</dbReference>
<dbReference type="SMART" id="SM00355">
    <property type="entry name" value="ZnF_C2H2"/>
    <property type="match status" value="5"/>
</dbReference>
<dbReference type="InterPro" id="IPR050636">
    <property type="entry name" value="C2H2-ZF_domain-containing"/>
</dbReference>
<dbReference type="Pfam" id="PF12874">
    <property type="entry name" value="zf-met"/>
    <property type="match status" value="1"/>
</dbReference>
<feature type="region of interest" description="Disordered" evidence="10">
    <location>
        <begin position="160"/>
        <end position="192"/>
    </location>
</feature>
<evidence type="ECO:0000256" key="10">
    <source>
        <dbReference type="SAM" id="MobiDB-lite"/>
    </source>
</evidence>
<keyword evidence="4 9" id="KW-0863">Zinc-finger</keyword>
<dbReference type="PANTHER" id="PTHR47772:SF13">
    <property type="entry name" value="GASTRULA ZINC FINGER PROTEIN XLCGF49.1-LIKE-RELATED"/>
    <property type="match status" value="1"/>
</dbReference>
<proteinExistence type="predicted"/>
<evidence type="ECO:0000256" key="8">
    <source>
        <dbReference type="ARBA" id="ARBA00023242"/>
    </source>
</evidence>
<feature type="domain" description="C2H2-type" evidence="11">
    <location>
        <begin position="1123"/>
        <end position="1151"/>
    </location>
</feature>
<feature type="region of interest" description="Disordered" evidence="10">
    <location>
        <begin position="309"/>
        <end position="330"/>
    </location>
</feature>
<feature type="compositionally biased region" description="Polar residues" evidence="10">
    <location>
        <begin position="178"/>
        <end position="192"/>
    </location>
</feature>
<dbReference type="RefSeq" id="XP_037888821.1">
    <property type="nucleotide sequence ID" value="XM_038032893.1"/>
</dbReference>
<feature type="region of interest" description="Disordered" evidence="10">
    <location>
        <begin position="112"/>
        <end position="141"/>
    </location>
</feature>
<dbReference type="SUPFAM" id="SSF57667">
    <property type="entry name" value="beta-beta-alpha zinc fingers"/>
    <property type="match status" value="3"/>
</dbReference>
<feature type="compositionally biased region" description="Polar residues" evidence="10">
    <location>
        <begin position="530"/>
        <end position="552"/>
    </location>
</feature>
<feature type="domain" description="C2H2-type" evidence="11">
    <location>
        <begin position="1209"/>
        <end position="1236"/>
    </location>
</feature>
<feature type="domain" description="C2H2-type" evidence="11">
    <location>
        <begin position="1152"/>
        <end position="1180"/>
    </location>
</feature>
<dbReference type="GO" id="GO:0008270">
    <property type="term" value="F:zinc ion binding"/>
    <property type="evidence" value="ECO:0007669"/>
    <property type="project" value="UniProtKB-KW"/>
</dbReference>
<feature type="region of interest" description="Disordered" evidence="10">
    <location>
        <begin position="1235"/>
        <end position="1267"/>
    </location>
</feature>
<feature type="compositionally biased region" description="Low complexity" evidence="10">
    <location>
        <begin position="160"/>
        <end position="172"/>
    </location>
</feature>
<evidence type="ECO:0000256" key="6">
    <source>
        <dbReference type="ARBA" id="ARBA00023015"/>
    </source>
</evidence>
<feature type="compositionally biased region" description="Polar residues" evidence="10">
    <location>
        <begin position="1235"/>
        <end position="1244"/>
    </location>
</feature>
<dbReference type="PROSITE" id="PS50157">
    <property type="entry name" value="ZINC_FINGER_C2H2_2"/>
    <property type="match status" value="5"/>
</dbReference>
<feature type="domain" description="C2H2-type" evidence="11">
    <location>
        <begin position="502"/>
        <end position="531"/>
    </location>
</feature>
<evidence type="ECO:0000256" key="1">
    <source>
        <dbReference type="ARBA" id="ARBA00004123"/>
    </source>
</evidence>
<dbReference type="GO" id="GO:0005634">
    <property type="term" value="C:nucleus"/>
    <property type="evidence" value="ECO:0007669"/>
    <property type="project" value="UniProtKB-SubCell"/>
</dbReference>
<feature type="region of interest" description="Disordered" evidence="10">
    <location>
        <begin position="1005"/>
        <end position="1108"/>
    </location>
</feature>
<dbReference type="FunFam" id="3.30.160.60:FF:000100">
    <property type="entry name" value="Zinc finger 45-like"/>
    <property type="match status" value="1"/>
</dbReference>
<evidence type="ECO:0000313" key="13">
    <source>
        <dbReference type="RefSeq" id="XP_037888821.1"/>
    </source>
</evidence>
<accession>A0A9C5YZB9</accession>
<feature type="compositionally biased region" description="Polar residues" evidence="10">
    <location>
        <begin position="1082"/>
        <end position="1094"/>
    </location>
</feature>
<protein>
    <submittedName>
        <fullName evidence="13">Zinc finger E-box-binding homeobox 1-like</fullName>
    </submittedName>
</protein>
<feature type="region of interest" description="Disordered" evidence="10">
    <location>
        <begin position="529"/>
        <end position="594"/>
    </location>
</feature>
<name>A0A9C5YZB9_9MUSC</name>
<keyword evidence="8" id="KW-0539">Nucleus</keyword>
<organism evidence="12 13">
    <name type="scientific">Glossina fuscipes</name>
    <dbReference type="NCBI Taxonomy" id="7396"/>
    <lineage>
        <taxon>Eukaryota</taxon>
        <taxon>Metazoa</taxon>
        <taxon>Ecdysozoa</taxon>
        <taxon>Arthropoda</taxon>
        <taxon>Hexapoda</taxon>
        <taxon>Insecta</taxon>
        <taxon>Pterygota</taxon>
        <taxon>Neoptera</taxon>
        <taxon>Endopterygota</taxon>
        <taxon>Diptera</taxon>
        <taxon>Brachycera</taxon>
        <taxon>Muscomorpha</taxon>
        <taxon>Hippoboscoidea</taxon>
        <taxon>Glossinidae</taxon>
        <taxon>Glossina</taxon>
    </lineage>
</organism>
<evidence type="ECO:0000256" key="4">
    <source>
        <dbReference type="ARBA" id="ARBA00022771"/>
    </source>
</evidence>
<evidence type="ECO:0000256" key="3">
    <source>
        <dbReference type="ARBA" id="ARBA00022737"/>
    </source>
</evidence>
<dbReference type="GeneID" id="119637073"/>